<name>A0A1H3SK71_9ACTN</name>
<sequence>MTNVLIVASVPPPQPAILTDALERFKAKGASVSVACFANVEDMSVDPALAEVRGFAVAPEAITGRLRDALRRAPQNRRMWLHARRDGWLRRRAAEADVLVALDARAVHTVWELAQRNTRASACHGLVPALKEFDARRTPTPGTVLERQVAATASIGARGARRLAVRAAKTTLKKATGQKVVANPAGAWLWTRAVSAPRIPDGLRSRLTLRVYGSAVRAGRPATAARASAAAIGRIKDPQTRADLLTKQAQTELGLGRVPAGLHDAITAQLDLADLRLRKRDPKKAAFALSNAFSLASNRVLHFDRLSSPLTDDPAGYLAPFRDSVAAKKLAEPRGRATPAAPIPTDRPMRLLLTTLINDNFLREIRERYEAMPNVEVRFLDLDDDPAGRVLARSGSSVFEHILSGRSAYGDKIEQWLRPHLDWADTVFIDWCQATAALFTLHDPGTARIIVRLHSFEAFNFWPHLVDFSRVDDVVFVSDHLRDLSTAVLPQLTGEAAPRLWVVDNAMDLQRYPRPKPAEARFNLGLVGVGSVAKDPRWAIEVLRRLRRHDERYQLLLIGSDLNARTSAAAKQYANQLQRDLDELEPSGAVQRRGQTDDVPGALTEVGVILSSSVRESFHCGLVEGAASGAVPIVRDWPFFAGKPHGARTLFPADWVVADPDEAAERILAATATEESWRETGRAASEHALKTWDWSITQHDFDRLLLDGPA</sequence>
<evidence type="ECO:0000313" key="1">
    <source>
        <dbReference type="EMBL" id="SDZ37975.1"/>
    </source>
</evidence>
<evidence type="ECO:0000313" key="2">
    <source>
        <dbReference type="Proteomes" id="UP000242415"/>
    </source>
</evidence>
<organism evidence="1 2">
    <name type="scientific">Micromonospora pattaloongensis</name>
    <dbReference type="NCBI Taxonomy" id="405436"/>
    <lineage>
        <taxon>Bacteria</taxon>
        <taxon>Bacillati</taxon>
        <taxon>Actinomycetota</taxon>
        <taxon>Actinomycetes</taxon>
        <taxon>Micromonosporales</taxon>
        <taxon>Micromonosporaceae</taxon>
        <taxon>Micromonospora</taxon>
    </lineage>
</organism>
<keyword evidence="1" id="KW-0808">Transferase</keyword>
<accession>A0A1H3SK71</accession>
<dbReference type="STRING" id="405436.SAMN05444365_11220"/>
<dbReference type="Gene3D" id="3.40.50.2000">
    <property type="entry name" value="Glycogen Phosphorylase B"/>
    <property type="match status" value="1"/>
</dbReference>
<dbReference type="OrthoDB" id="6713581at2"/>
<dbReference type="EMBL" id="FNPH01000012">
    <property type="protein sequence ID" value="SDZ37975.1"/>
    <property type="molecule type" value="Genomic_DNA"/>
</dbReference>
<dbReference type="RefSeq" id="WP_091561465.1">
    <property type="nucleotide sequence ID" value="NZ_FNPH01000012.1"/>
</dbReference>
<dbReference type="SUPFAM" id="SSF53756">
    <property type="entry name" value="UDP-Glycosyltransferase/glycogen phosphorylase"/>
    <property type="match status" value="1"/>
</dbReference>
<dbReference type="GO" id="GO:0016740">
    <property type="term" value="F:transferase activity"/>
    <property type="evidence" value="ECO:0007669"/>
    <property type="project" value="UniProtKB-KW"/>
</dbReference>
<proteinExistence type="predicted"/>
<keyword evidence="2" id="KW-1185">Reference proteome</keyword>
<dbReference type="AlphaFoldDB" id="A0A1H3SK71"/>
<reference evidence="2" key="1">
    <citation type="submission" date="2016-10" db="EMBL/GenBank/DDBJ databases">
        <authorList>
            <person name="Varghese N."/>
            <person name="Submissions S."/>
        </authorList>
    </citation>
    <scope>NUCLEOTIDE SEQUENCE [LARGE SCALE GENOMIC DNA]</scope>
    <source>
        <strain evidence="2">DSM 45245</strain>
    </source>
</reference>
<protein>
    <submittedName>
        <fullName evidence="1">Glycosyltransferase involved in cell wall bisynthesis</fullName>
    </submittedName>
</protein>
<dbReference type="Proteomes" id="UP000242415">
    <property type="component" value="Unassembled WGS sequence"/>
</dbReference>
<gene>
    <name evidence="1" type="ORF">SAMN05444365_11220</name>
</gene>
<dbReference type="PANTHER" id="PTHR12526">
    <property type="entry name" value="GLYCOSYLTRANSFERASE"/>
    <property type="match status" value="1"/>
</dbReference>